<reference evidence="3 4" key="1">
    <citation type="journal article" date="2018" name="Science">
        <title>The opium poppy genome and morphinan production.</title>
        <authorList>
            <person name="Guo L."/>
            <person name="Winzer T."/>
            <person name="Yang X."/>
            <person name="Li Y."/>
            <person name="Ning Z."/>
            <person name="He Z."/>
            <person name="Teodor R."/>
            <person name="Lu Y."/>
            <person name="Bowser T.A."/>
            <person name="Graham I.A."/>
            <person name="Ye K."/>
        </authorList>
    </citation>
    <scope>NUCLEOTIDE SEQUENCE [LARGE SCALE GENOMIC DNA]</scope>
    <source>
        <strain evidence="4">cv. HN1</strain>
        <tissue evidence="3">Leaves</tissue>
    </source>
</reference>
<dbReference type="OrthoDB" id="2020707at2759"/>
<evidence type="ECO:0000256" key="1">
    <source>
        <dbReference type="SAM" id="MobiDB-lite"/>
    </source>
</evidence>
<feature type="domain" description="Agenet" evidence="2">
    <location>
        <begin position="79"/>
        <end position="136"/>
    </location>
</feature>
<dbReference type="InterPro" id="IPR014002">
    <property type="entry name" value="Agenet_dom_plant"/>
</dbReference>
<dbReference type="PANTHER" id="PTHR31917">
    <property type="entry name" value="AGENET DOMAIN-CONTAINING PROTEIN-RELATED"/>
    <property type="match status" value="1"/>
</dbReference>
<dbReference type="PANTHER" id="PTHR31917:SF80">
    <property type="entry name" value="AGENET DOMAIN-CONTAINING PROTEIN-RELATED"/>
    <property type="match status" value="1"/>
</dbReference>
<gene>
    <name evidence="3" type="ORF">C5167_017142</name>
</gene>
<dbReference type="SMART" id="SM00743">
    <property type="entry name" value="Agenet"/>
    <property type="match status" value="4"/>
</dbReference>
<proteinExistence type="predicted"/>
<sequence length="319" mass="37454">MAETHFEKGDEVEVCSNEEGFRGAWFSGKVVKAVNKNKKVYIEYDNLVEDEKTSKPLKEFIDVFHVRPIPPQDSDYEKNNHKISDSVDAFYEDAWWEGVVTKILENGNKFVLYFRDSKEELKIDKDKLRVHREWVHGSWVPPPLDEEQSQQQKKEHPQRQEEMQKPQLQVKEQQPQQQEEEIVQSSWIKVGDTVEVTGFAGSWFDGTVVKKINENKYLIEYLNLKSEDETKLLRKEVEIKCIRPIPPYNPKLESYSLLQEVDAEISNGWWCGVISKVLSDSKYIVFFRESSEELEYDHSQLRPHQDWVGGKWVRASMAP</sequence>
<feature type="region of interest" description="Disordered" evidence="1">
    <location>
        <begin position="140"/>
        <end position="176"/>
    </location>
</feature>
<keyword evidence="4" id="KW-1185">Reference proteome</keyword>
<evidence type="ECO:0000313" key="3">
    <source>
        <dbReference type="EMBL" id="RZC48712.1"/>
    </source>
</evidence>
<dbReference type="InterPro" id="IPR008395">
    <property type="entry name" value="Agenet-like_dom"/>
</dbReference>
<dbReference type="Proteomes" id="UP000316621">
    <property type="component" value="Chromosome 2"/>
</dbReference>
<dbReference type="STRING" id="3469.A0A4Y7ILW0"/>
<name>A0A4Y7ILW0_PAPSO</name>
<dbReference type="AlphaFoldDB" id="A0A4Y7ILW0"/>
<dbReference type="Pfam" id="PF05641">
    <property type="entry name" value="Agenet"/>
    <property type="match status" value="4"/>
</dbReference>
<dbReference type="Gene3D" id="2.30.30.140">
    <property type="match status" value="1"/>
</dbReference>
<feature type="compositionally biased region" description="Low complexity" evidence="1">
    <location>
        <begin position="165"/>
        <end position="176"/>
    </location>
</feature>
<evidence type="ECO:0000259" key="2">
    <source>
        <dbReference type="SMART" id="SM00743"/>
    </source>
</evidence>
<dbReference type="CDD" id="cd20406">
    <property type="entry name" value="Tudor_Agenet_AtDUF_rpt2_4"/>
    <property type="match status" value="2"/>
</dbReference>
<protein>
    <recommendedName>
        <fullName evidence="2">Agenet domain-containing protein</fullName>
    </recommendedName>
</protein>
<feature type="domain" description="Agenet" evidence="2">
    <location>
        <begin position="4"/>
        <end position="74"/>
    </location>
</feature>
<feature type="domain" description="Agenet" evidence="2">
    <location>
        <begin position="186"/>
        <end position="250"/>
    </location>
</feature>
<feature type="domain" description="Agenet" evidence="2">
    <location>
        <begin position="253"/>
        <end position="309"/>
    </location>
</feature>
<organism evidence="3 4">
    <name type="scientific">Papaver somniferum</name>
    <name type="common">Opium poppy</name>
    <dbReference type="NCBI Taxonomy" id="3469"/>
    <lineage>
        <taxon>Eukaryota</taxon>
        <taxon>Viridiplantae</taxon>
        <taxon>Streptophyta</taxon>
        <taxon>Embryophyta</taxon>
        <taxon>Tracheophyta</taxon>
        <taxon>Spermatophyta</taxon>
        <taxon>Magnoliopsida</taxon>
        <taxon>Ranunculales</taxon>
        <taxon>Papaveraceae</taxon>
        <taxon>Papaveroideae</taxon>
        <taxon>Papaver</taxon>
    </lineage>
</organism>
<dbReference type="Gramene" id="RZC48712">
    <property type="protein sequence ID" value="RZC48712"/>
    <property type="gene ID" value="C5167_017142"/>
</dbReference>
<feature type="compositionally biased region" description="Basic and acidic residues" evidence="1">
    <location>
        <begin position="152"/>
        <end position="164"/>
    </location>
</feature>
<evidence type="ECO:0000313" key="4">
    <source>
        <dbReference type="Proteomes" id="UP000316621"/>
    </source>
</evidence>
<dbReference type="OMA" id="DYNCSKN"/>
<accession>A0A4Y7ILW0</accession>
<dbReference type="CDD" id="cd20405">
    <property type="entry name" value="Tudor_Agenet_AtDUF_rpt1_3"/>
    <property type="match status" value="2"/>
</dbReference>
<dbReference type="EMBL" id="CM010716">
    <property type="protein sequence ID" value="RZC48712.1"/>
    <property type="molecule type" value="Genomic_DNA"/>
</dbReference>